<dbReference type="AlphaFoldDB" id="A0A8S1QVX7"/>
<feature type="transmembrane region" description="Helical" evidence="1">
    <location>
        <begin position="122"/>
        <end position="142"/>
    </location>
</feature>
<gene>
    <name evidence="2" type="ORF">PPRIM_AZ9-3.1.T2860002</name>
</gene>
<keyword evidence="1" id="KW-0812">Transmembrane</keyword>
<evidence type="ECO:0000256" key="1">
    <source>
        <dbReference type="SAM" id="Phobius"/>
    </source>
</evidence>
<name>A0A8S1QVX7_PARPR</name>
<protein>
    <recommendedName>
        <fullName evidence="4">Transmembrane protein</fullName>
    </recommendedName>
</protein>
<dbReference type="EMBL" id="CAJJDM010000295">
    <property type="protein sequence ID" value="CAD8119095.1"/>
    <property type="molecule type" value="Genomic_DNA"/>
</dbReference>
<evidence type="ECO:0000313" key="3">
    <source>
        <dbReference type="Proteomes" id="UP000688137"/>
    </source>
</evidence>
<evidence type="ECO:0008006" key="4">
    <source>
        <dbReference type="Google" id="ProtNLM"/>
    </source>
</evidence>
<sequence>MQQFPLQDQQNQSQFIVGVYYLNNLIDQNLTEPILIQGSFNTTNRNYAMIVNQQYQNGTSLYISNESIYNYPISTWNLNCIAYTNNQSMYIQIFCQNQFSNGIYDIIFYLPPKFHFNFSSSAYALFSIIILLIIFFYIRFIYKTRNLGYINAEIEL</sequence>
<dbReference type="Proteomes" id="UP000688137">
    <property type="component" value="Unassembled WGS sequence"/>
</dbReference>
<evidence type="ECO:0000313" key="2">
    <source>
        <dbReference type="EMBL" id="CAD8119095.1"/>
    </source>
</evidence>
<keyword evidence="1" id="KW-1133">Transmembrane helix</keyword>
<reference evidence="2" key="1">
    <citation type="submission" date="2021-01" db="EMBL/GenBank/DDBJ databases">
        <authorList>
            <consortium name="Genoscope - CEA"/>
            <person name="William W."/>
        </authorList>
    </citation>
    <scope>NUCLEOTIDE SEQUENCE</scope>
</reference>
<organism evidence="2 3">
    <name type="scientific">Paramecium primaurelia</name>
    <dbReference type="NCBI Taxonomy" id="5886"/>
    <lineage>
        <taxon>Eukaryota</taxon>
        <taxon>Sar</taxon>
        <taxon>Alveolata</taxon>
        <taxon>Ciliophora</taxon>
        <taxon>Intramacronucleata</taxon>
        <taxon>Oligohymenophorea</taxon>
        <taxon>Peniculida</taxon>
        <taxon>Parameciidae</taxon>
        <taxon>Paramecium</taxon>
    </lineage>
</organism>
<comment type="caution">
    <text evidence="2">The sequence shown here is derived from an EMBL/GenBank/DDBJ whole genome shotgun (WGS) entry which is preliminary data.</text>
</comment>
<keyword evidence="1" id="KW-0472">Membrane</keyword>
<proteinExistence type="predicted"/>
<keyword evidence="3" id="KW-1185">Reference proteome</keyword>
<accession>A0A8S1QVX7</accession>